<comment type="similarity">
    <text evidence="1">Belongs to the peptidase C10 family.</text>
</comment>
<dbReference type="GO" id="GO:0008234">
    <property type="term" value="F:cysteine-type peptidase activity"/>
    <property type="evidence" value="ECO:0007669"/>
    <property type="project" value="UniProtKB-KW"/>
</dbReference>
<evidence type="ECO:0000256" key="7">
    <source>
        <dbReference type="SAM" id="SignalP"/>
    </source>
</evidence>
<dbReference type="InterPro" id="IPR000200">
    <property type="entry name" value="Peptidase_C10"/>
</dbReference>
<keyword evidence="5" id="KW-0788">Thiol protease</keyword>
<sequence length="1072" mass="117021">MKKIYFLLLGLCVGMLVSAAPVNPSRAQQIAQNFMQNRIGMKSHKMKRAMRLPLTSENTKGQAPFYVFNISDNDGFVIVSGDDRAPSILGYSDTGSIDTDHLPANLQDLFTGYERQMEILSGMEDVPYAQKMKARAPKPTKHSIRPLVPSRWDQGLPYYNQTPMVNGEHTATGCAATAMAQIMYFHRYPQGPIRKSIPGYQSAAIHTTMPELPITTFKWNEMSDTYASDATADPCAVSELMLYCGQALEMNYNLGSKGGSGALSRRFYPAFVEYFGYDAGLQLVSRSEYSYDDWNDLIYNELANNRPVLYSGVTSINGGHAFVCDGYASGEYFHINWGWHGRSDGYFLLSVLFPEIQGTGGSMGNGFGLDQEAVIGIQRPNGGTKPFIALNIYEMSATSYTNTFTRTNSSANFTGSAPCMRFYNRKGATALNYEVGLALYKDGAFVAEITHYPAETYENGGPVYKKMSGDVSFGAGLPLGTYKVYPVCRESGASEWHLMADALKNNKLSFNAEITETQCKLSQSSSSLEVLGSEQREAIYSDKDLKIYVTVKNTGEDFSGPLTLRYKTTKLDAIATIKGGTTAKVLFSGRAPYVTSETTYNFTVKDKLNDVQIGSGSFTVKVKSGGDDELKGPTTIDGVNGRTFYGNTITGKVTLTNKQQTPATNVDVTVAAFDYSEQNGTSKSPMATMRTKVSAEGGATVTFPFTLSGFVPGKQYRVYALINGSTTTPNWFDDPYTCAPGVIMRDANGNIKSIVSSSPIAVGDMENVDFSDADLSSLGTITPGSNPNCLYYFPAGATVPSELNGCNVVVGDHATEIHLEADHNFLPLRDFTAEKISYTRTFSKGNAGNQMGWETIMLPFNVTKVSLKDDPSKTLKWFTPTHKSKGDANFWLMDFVAEDGNTVYYNHADEFVANHPYIITVPARSDKWSEDWVLVDKPMVFEGENTTVFTNALSEVSGVVYTFVGTLSNNQLTHVYRLNATGDNFELSESAKVNAFNAYFAGGSLPAVGGAKELNIGFLDPAGIENMGIEATDSDLSAPVYNLNGMKVAVGKEALSRLPKGIYIMNGKKFVK</sequence>
<proteinExistence type="inferred from homology"/>
<dbReference type="EMBL" id="SDIK01000044">
    <property type="protein sequence ID" value="TXJ62068.1"/>
    <property type="molecule type" value="Genomic_DNA"/>
</dbReference>
<feature type="active site" description="Proton acceptor" evidence="6">
    <location>
        <position position="320"/>
    </location>
</feature>
<evidence type="ECO:0000256" key="4">
    <source>
        <dbReference type="ARBA" id="ARBA00022801"/>
    </source>
</evidence>
<feature type="active site" description="Nucleophile" evidence="6">
    <location>
        <position position="174"/>
    </location>
</feature>
<dbReference type="InterPro" id="IPR038765">
    <property type="entry name" value="Papain-like_cys_pep_sf"/>
</dbReference>
<dbReference type="AlphaFoldDB" id="A0A5C8GMS7"/>
<evidence type="ECO:0000256" key="6">
    <source>
        <dbReference type="PIRSR" id="PIRSR600200-1"/>
    </source>
</evidence>
<organism evidence="9 10">
    <name type="scientific">Prevotella brunnea</name>
    <dbReference type="NCBI Taxonomy" id="2508867"/>
    <lineage>
        <taxon>Bacteria</taxon>
        <taxon>Pseudomonadati</taxon>
        <taxon>Bacteroidota</taxon>
        <taxon>Bacteroidia</taxon>
        <taxon>Bacteroidales</taxon>
        <taxon>Prevotellaceae</taxon>
        <taxon>Prevotella</taxon>
    </lineage>
</organism>
<evidence type="ECO:0000256" key="1">
    <source>
        <dbReference type="ARBA" id="ARBA00009693"/>
    </source>
</evidence>
<accession>A0A5C8GMS7</accession>
<evidence type="ECO:0000313" key="9">
    <source>
        <dbReference type="EMBL" id="TXJ62068.1"/>
    </source>
</evidence>
<dbReference type="Gene3D" id="3.30.910.30">
    <property type="entry name" value="Peptidase C10 family"/>
    <property type="match status" value="1"/>
</dbReference>
<keyword evidence="3 7" id="KW-0732">Signal</keyword>
<evidence type="ECO:0000313" key="10">
    <source>
        <dbReference type="Proteomes" id="UP000321612"/>
    </source>
</evidence>
<dbReference type="Pfam" id="PF13734">
    <property type="entry name" value="Inhibitor_I69"/>
    <property type="match status" value="1"/>
</dbReference>
<evidence type="ECO:0000256" key="3">
    <source>
        <dbReference type="ARBA" id="ARBA00022729"/>
    </source>
</evidence>
<comment type="caution">
    <text evidence="9">The sequence shown here is derived from an EMBL/GenBank/DDBJ whole genome shotgun (WGS) entry which is preliminary data.</text>
</comment>
<reference evidence="10" key="1">
    <citation type="submission" date="2019-05" db="EMBL/GenBank/DDBJ databases">
        <title>Prevotella brunnea sp. nov., isolated from a wound of a patient.</title>
        <authorList>
            <person name="Buhl M."/>
        </authorList>
    </citation>
    <scope>NUCLEOTIDE SEQUENCE [LARGE SCALE GENOMIC DNA]</scope>
    <source>
        <strain evidence="10">A2672</strain>
    </source>
</reference>
<feature type="chain" id="PRO_5022961457" description="Spi protease inhibitor domain-containing protein" evidence="7">
    <location>
        <begin position="20"/>
        <end position="1072"/>
    </location>
</feature>
<dbReference type="RefSeq" id="WP_147785592.1">
    <property type="nucleotide sequence ID" value="NZ_SDIK01000044.1"/>
</dbReference>
<dbReference type="InterPro" id="IPR044934">
    <property type="entry name" value="Streptopain_sf"/>
</dbReference>
<dbReference type="InterPro" id="IPR025896">
    <property type="entry name" value="Spi_Prtas-inh"/>
</dbReference>
<dbReference type="OrthoDB" id="2235251at2"/>
<feature type="domain" description="Spi protease inhibitor" evidence="8">
    <location>
        <begin position="19"/>
        <end position="117"/>
    </location>
</feature>
<dbReference type="Proteomes" id="UP000321612">
    <property type="component" value="Unassembled WGS sequence"/>
</dbReference>
<evidence type="ECO:0000259" key="8">
    <source>
        <dbReference type="Pfam" id="PF13734"/>
    </source>
</evidence>
<name>A0A5C8GMS7_9BACT</name>
<keyword evidence="4" id="KW-0378">Hydrolase</keyword>
<keyword evidence="2" id="KW-0645">Protease</keyword>
<evidence type="ECO:0000256" key="2">
    <source>
        <dbReference type="ARBA" id="ARBA00022670"/>
    </source>
</evidence>
<dbReference type="PRINTS" id="PR00797">
    <property type="entry name" value="STREPTOPAIN"/>
</dbReference>
<dbReference type="GO" id="GO:0006508">
    <property type="term" value="P:proteolysis"/>
    <property type="evidence" value="ECO:0007669"/>
    <property type="project" value="UniProtKB-KW"/>
</dbReference>
<dbReference type="SUPFAM" id="SSF54001">
    <property type="entry name" value="Cysteine proteinases"/>
    <property type="match status" value="1"/>
</dbReference>
<dbReference type="Pfam" id="PF01640">
    <property type="entry name" value="Peptidase_C10"/>
    <property type="match status" value="1"/>
</dbReference>
<evidence type="ECO:0000256" key="5">
    <source>
        <dbReference type="ARBA" id="ARBA00022807"/>
    </source>
</evidence>
<keyword evidence="10" id="KW-1185">Reference proteome</keyword>
<dbReference type="Gene3D" id="3.90.70.50">
    <property type="entry name" value="Peptidase C10, streptopain"/>
    <property type="match status" value="1"/>
</dbReference>
<protein>
    <recommendedName>
        <fullName evidence="8">Spi protease inhibitor domain-containing protein</fullName>
    </recommendedName>
</protein>
<feature type="signal peptide" evidence="7">
    <location>
        <begin position="1"/>
        <end position="19"/>
    </location>
</feature>
<gene>
    <name evidence="9" type="ORF">ETF27_06070</name>
</gene>